<feature type="binding site" evidence="10">
    <location>
        <position position="198"/>
    </location>
    <ligand>
        <name>S-adenosyl-L-methionine</name>
        <dbReference type="ChEBI" id="CHEBI:59789"/>
    </ligand>
</feature>
<organism evidence="13 14">
    <name type="scientific">Blepharisma stoltei</name>
    <dbReference type="NCBI Taxonomy" id="1481888"/>
    <lineage>
        <taxon>Eukaryota</taxon>
        <taxon>Sar</taxon>
        <taxon>Alveolata</taxon>
        <taxon>Ciliophora</taxon>
        <taxon>Postciliodesmatophora</taxon>
        <taxon>Heterotrichea</taxon>
        <taxon>Heterotrichida</taxon>
        <taxon>Blepharismidae</taxon>
        <taxon>Blepharisma</taxon>
    </lineage>
</organism>
<dbReference type="HAMAP" id="MF_03152">
    <property type="entry name" value="TRM5"/>
    <property type="match status" value="1"/>
</dbReference>
<dbReference type="GO" id="GO:0070901">
    <property type="term" value="P:mitochondrial tRNA methylation"/>
    <property type="evidence" value="ECO:0007669"/>
    <property type="project" value="UniProtKB-ARBA"/>
</dbReference>
<keyword evidence="5 10" id="KW-0949">S-adenosyl-L-methionine</keyword>
<evidence type="ECO:0000256" key="7">
    <source>
        <dbReference type="ARBA" id="ARBA00023128"/>
    </source>
</evidence>
<dbReference type="SUPFAM" id="SSF53335">
    <property type="entry name" value="S-adenosyl-L-methionine-dependent methyltransferases"/>
    <property type="match status" value="1"/>
</dbReference>
<evidence type="ECO:0000256" key="8">
    <source>
        <dbReference type="ARBA" id="ARBA00023242"/>
    </source>
</evidence>
<evidence type="ECO:0000256" key="2">
    <source>
        <dbReference type="ARBA" id="ARBA00022490"/>
    </source>
</evidence>
<accession>A0AAU9IZD5</accession>
<dbReference type="GO" id="GO:0005759">
    <property type="term" value="C:mitochondrial matrix"/>
    <property type="evidence" value="ECO:0007669"/>
    <property type="project" value="UniProtKB-SubCell"/>
</dbReference>
<keyword evidence="6 10" id="KW-0819">tRNA processing</keyword>
<dbReference type="Pfam" id="PF25133">
    <property type="entry name" value="TYW2_N_2"/>
    <property type="match status" value="1"/>
</dbReference>
<evidence type="ECO:0000256" key="4">
    <source>
        <dbReference type="ARBA" id="ARBA00022679"/>
    </source>
</evidence>
<comment type="similarity">
    <text evidence="10">Belongs to the TRM5 / TYW2 family.</text>
</comment>
<comment type="subcellular location">
    <subcellularLocation>
        <location evidence="10">Mitochondrion matrix</location>
    </subcellularLocation>
    <subcellularLocation>
        <location evidence="10">Nucleus</location>
    </subcellularLocation>
    <subcellularLocation>
        <location evidence="10">Cytoplasm</location>
    </subcellularLocation>
    <text evidence="10">Predominantly in the mitochondria and in the nucleus.</text>
</comment>
<dbReference type="InterPro" id="IPR025792">
    <property type="entry name" value="tRNA_Gua_MeTrfase_euk"/>
</dbReference>
<gene>
    <name evidence="13" type="ORF">BSTOLATCC_MIC9524</name>
</gene>
<comment type="caution">
    <text evidence="13">The sequence shown here is derived from an EMBL/GenBank/DDBJ whole genome shotgun (WGS) entry which is preliminary data.</text>
</comment>
<evidence type="ECO:0000313" key="14">
    <source>
        <dbReference type="Proteomes" id="UP001162131"/>
    </source>
</evidence>
<name>A0AAU9IZD5_9CILI</name>
<dbReference type="Gene3D" id="3.30.300.110">
    <property type="entry name" value="Met-10+ protein-like domains"/>
    <property type="match status" value="1"/>
</dbReference>
<evidence type="ECO:0000256" key="3">
    <source>
        <dbReference type="ARBA" id="ARBA00022603"/>
    </source>
</evidence>
<feature type="binding site" evidence="10">
    <location>
        <begin position="264"/>
        <end position="265"/>
    </location>
    <ligand>
        <name>S-adenosyl-L-methionine</name>
        <dbReference type="ChEBI" id="CHEBI:59789"/>
    </ligand>
</feature>
<comment type="subunit">
    <text evidence="10">Monomer.</text>
</comment>
<keyword evidence="7 10" id="KW-0496">Mitochondrion</keyword>
<dbReference type="GO" id="GO:0005634">
    <property type="term" value="C:nucleus"/>
    <property type="evidence" value="ECO:0007669"/>
    <property type="project" value="UniProtKB-SubCell"/>
</dbReference>
<dbReference type="EC" id="2.1.1.228" evidence="10"/>
<evidence type="ECO:0000256" key="1">
    <source>
        <dbReference type="ARBA" id="ARBA00009775"/>
    </source>
</evidence>
<dbReference type="InterPro" id="IPR029063">
    <property type="entry name" value="SAM-dependent_MTases_sf"/>
</dbReference>
<dbReference type="InterPro" id="IPR030382">
    <property type="entry name" value="MeTrfase_TRM5/TYW2"/>
</dbReference>
<keyword evidence="4 10" id="KW-0808">Transferase</keyword>
<dbReference type="Gene3D" id="3.40.50.150">
    <property type="entry name" value="Vaccinia Virus protein VP39"/>
    <property type="match status" value="1"/>
</dbReference>
<dbReference type="InterPro" id="IPR056744">
    <property type="entry name" value="TRM5/TYW2-like_N"/>
</dbReference>
<comment type="function">
    <text evidence="10">Specifically methylates the N1 position of guanosine-37 in various cytoplasmic and mitochondrial tRNAs. Methylation is not dependent on the nature of the nucleoside 5' of the target nucleoside. This is the first step in the biosynthesis of wybutosine (yW), a modified base adjacent to the anticodon of tRNAs and required for accurate decoding.</text>
</comment>
<evidence type="ECO:0000313" key="13">
    <source>
        <dbReference type="EMBL" id="CAG9313719.1"/>
    </source>
</evidence>
<dbReference type="Pfam" id="PF02475">
    <property type="entry name" value="TRM5-TYW2_MTfase"/>
    <property type="match status" value="1"/>
</dbReference>
<dbReference type="PANTHER" id="PTHR23245">
    <property type="entry name" value="TRNA METHYLTRANSFERASE"/>
    <property type="match status" value="1"/>
</dbReference>
<dbReference type="AlphaFoldDB" id="A0AAU9IZD5"/>
<evidence type="ECO:0000256" key="11">
    <source>
        <dbReference type="SAM" id="MobiDB-lite"/>
    </source>
</evidence>
<dbReference type="PROSITE" id="PS51684">
    <property type="entry name" value="SAM_MT_TRM5_TYW2"/>
    <property type="match status" value="1"/>
</dbReference>
<feature type="binding site" evidence="10">
    <location>
        <position position="304"/>
    </location>
    <ligand>
        <name>S-adenosyl-L-methionine</name>
        <dbReference type="ChEBI" id="CHEBI:59789"/>
    </ligand>
</feature>
<dbReference type="EMBL" id="CAJZBQ010000011">
    <property type="protein sequence ID" value="CAG9313719.1"/>
    <property type="molecule type" value="Genomic_DNA"/>
</dbReference>
<proteinExistence type="inferred from homology"/>
<protein>
    <recommendedName>
        <fullName evidence="10">tRNA (guanine(37)-N1)-methyltransferase</fullName>
        <ecNumber evidence="10">2.1.1.228</ecNumber>
    </recommendedName>
    <alternativeName>
        <fullName evidence="10">M1G-methyltransferase</fullName>
    </alternativeName>
    <alternativeName>
        <fullName evidence="10">tRNA [GM37] methyltransferase</fullName>
    </alternativeName>
    <alternativeName>
        <fullName evidence="10">tRNA methyltransferase 5 homolog</fullName>
    </alternativeName>
</protein>
<evidence type="ECO:0000256" key="5">
    <source>
        <dbReference type="ARBA" id="ARBA00022691"/>
    </source>
</evidence>
<comment type="similarity">
    <text evidence="1">Belongs to the class I-like SAM-binding methyltransferase superfamily. TRM5/TYW2 family.</text>
</comment>
<keyword evidence="14" id="KW-1185">Reference proteome</keyword>
<reference evidence="13" key="1">
    <citation type="submission" date="2021-09" db="EMBL/GenBank/DDBJ databases">
        <authorList>
            <consortium name="AG Swart"/>
            <person name="Singh M."/>
            <person name="Singh A."/>
            <person name="Seah K."/>
            <person name="Emmerich C."/>
        </authorList>
    </citation>
    <scope>NUCLEOTIDE SEQUENCE</scope>
    <source>
        <strain evidence="13">ATCC30299</strain>
    </source>
</reference>
<evidence type="ECO:0000256" key="9">
    <source>
        <dbReference type="ARBA" id="ARBA00047783"/>
    </source>
</evidence>
<feature type="binding site" evidence="10">
    <location>
        <begin position="236"/>
        <end position="237"/>
    </location>
    <ligand>
        <name>S-adenosyl-L-methionine</name>
        <dbReference type="ChEBI" id="CHEBI:59789"/>
    </ligand>
</feature>
<keyword evidence="8 10" id="KW-0539">Nucleus</keyword>
<dbReference type="InterPro" id="IPR056743">
    <property type="entry name" value="TRM5-TYW2-like_MTfase"/>
</dbReference>
<keyword evidence="2 10" id="KW-0963">Cytoplasm</keyword>
<dbReference type="GO" id="GO:0052906">
    <property type="term" value="F:tRNA (guanine(37)-N1)-methyltransferase activity"/>
    <property type="evidence" value="ECO:0007669"/>
    <property type="project" value="UniProtKB-UniRule"/>
</dbReference>
<sequence length="411" mass="47270">MELREVPKEKFQKELHLKAVKVPLKECNNLKQDHRSLLLKIHKQENTIACPGSKDHKLLLLDPSIAEIPETLINYEILPHTILLGYDHFSAEEVLREILPNGTVIPTGFETIGHIAHYNLKPEHMPYRYIIGQVTIDKSPSIKTVVTKLSKIESVFRTFEMEVIGGEDKLDTEVKEGNCIFNFNFRDVYWNSKLAFERIRVVGTLKPNEIICDMFAGVGPFAIKAAKLGCRVIANDLNPSCYEWLVKNSLRNKVAKNLSAYNMDAREFIIQLLNTPREEVKCDDMLRAPPMQTLPSVFHHIYMNLPMDAIEFLDVFKWRFNPDVWKELPVIHVYGFSSVPNGSELVDRIKAAWGDFDTSNFKLVTVRDVSPRKFMFCVEFRIPEEIAFNPKRAGDQISPDPEKKHKHINLA</sequence>
<evidence type="ECO:0000256" key="10">
    <source>
        <dbReference type="HAMAP-Rule" id="MF_03152"/>
    </source>
</evidence>
<dbReference type="FunFam" id="3.30.300.110:FF:000001">
    <property type="entry name" value="tRNA (guanine(37)-N1)-methyltransferase"/>
    <property type="match status" value="1"/>
</dbReference>
<evidence type="ECO:0000256" key="6">
    <source>
        <dbReference type="ARBA" id="ARBA00022694"/>
    </source>
</evidence>
<evidence type="ECO:0000259" key="12">
    <source>
        <dbReference type="PROSITE" id="PS51684"/>
    </source>
</evidence>
<feature type="domain" description="SAM-dependent methyltransferase TRM5/TYW2-type" evidence="12">
    <location>
        <begin position="109"/>
        <end position="384"/>
    </location>
</feature>
<comment type="catalytic activity">
    <reaction evidence="9 10">
        <text>guanosine(37) in tRNA + S-adenosyl-L-methionine = N(1)-methylguanosine(37) in tRNA + S-adenosyl-L-homocysteine + H(+)</text>
        <dbReference type="Rhea" id="RHEA:36899"/>
        <dbReference type="Rhea" id="RHEA-COMP:10145"/>
        <dbReference type="Rhea" id="RHEA-COMP:10147"/>
        <dbReference type="ChEBI" id="CHEBI:15378"/>
        <dbReference type="ChEBI" id="CHEBI:57856"/>
        <dbReference type="ChEBI" id="CHEBI:59789"/>
        <dbReference type="ChEBI" id="CHEBI:73542"/>
        <dbReference type="ChEBI" id="CHEBI:74269"/>
        <dbReference type="EC" id="2.1.1.228"/>
    </reaction>
</comment>
<dbReference type="Proteomes" id="UP001162131">
    <property type="component" value="Unassembled WGS sequence"/>
</dbReference>
<dbReference type="PANTHER" id="PTHR23245:SF36">
    <property type="entry name" value="TRNA (GUANINE(37)-N1)-METHYLTRANSFERASE"/>
    <property type="match status" value="1"/>
</dbReference>
<keyword evidence="3 10" id="KW-0489">Methyltransferase</keyword>
<feature type="region of interest" description="Disordered" evidence="11">
    <location>
        <begin position="391"/>
        <end position="411"/>
    </location>
</feature>
<dbReference type="GO" id="GO:0002939">
    <property type="term" value="P:tRNA N1-guanine methylation"/>
    <property type="evidence" value="ECO:0007669"/>
    <property type="project" value="TreeGrafter"/>
</dbReference>